<proteinExistence type="predicted"/>
<dbReference type="Proteomes" id="UP001530400">
    <property type="component" value="Unassembled WGS sequence"/>
</dbReference>
<keyword evidence="2" id="KW-1185">Reference proteome</keyword>
<sequence>MLLKTGKGSDSQQISLLRGFKEKAYCKLTLRAVFSPNPIGILVELLFDGGCNDGISIIHASSLVPIDKNVWLTVLDWYVEIVATNLDSASRLLAHGFQDTSRFVHEKMTMVVIGARH</sequence>
<comment type="caution">
    <text evidence="1">The sequence shown here is derived from an EMBL/GenBank/DDBJ whole genome shotgun (WGS) entry which is preliminary data.</text>
</comment>
<reference evidence="1 2" key="1">
    <citation type="submission" date="2024-10" db="EMBL/GenBank/DDBJ databases">
        <title>Updated reference genomes for cyclostephanoid diatoms.</title>
        <authorList>
            <person name="Roberts W.R."/>
            <person name="Alverson A.J."/>
        </authorList>
    </citation>
    <scope>NUCLEOTIDE SEQUENCE [LARGE SCALE GENOMIC DNA]</scope>
    <source>
        <strain evidence="1 2">AJA010-31</strain>
    </source>
</reference>
<dbReference type="AlphaFoldDB" id="A0ABD3P4W9"/>
<evidence type="ECO:0000313" key="2">
    <source>
        <dbReference type="Proteomes" id="UP001530400"/>
    </source>
</evidence>
<protein>
    <submittedName>
        <fullName evidence="1">Uncharacterized protein</fullName>
    </submittedName>
</protein>
<name>A0ABD3P4W9_9STRA</name>
<accession>A0ABD3P4W9</accession>
<gene>
    <name evidence="1" type="ORF">ACHAWO_007110</name>
</gene>
<organism evidence="1 2">
    <name type="scientific">Cyclotella atomus</name>
    <dbReference type="NCBI Taxonomy" id="382360"/>
    <lineage>
        <taxon>Eukaryota</taxon>
        <taxon>Sar</taxon>
        <taxon>Stramenopiles</taxon>
        <taxon>Ochrophyta</taxon>
        <taxon>Bacillariophyta</taxon>
        <taxon>Coscinodiscophyceae</taxon>
        <taxon>Thalassiosirophycidae</taxon>
        <taxon>Stephanodiscales</taxon>
        <taxon>Stephanodiscaceae</taxon>
        <taxon>Cyclotella</taxon>
    </lineage>
</organism>
<dbReference type="EMBL" id="JALLPJ020000807">
    <property type="protein sequence ID" value="KAL3782421.1"/>
    <property type="molecule type" value="Genomic_DNA"/>
</dbReference>
<evidence type="ECO:0000313" key="1">
    <source>
        <dbReference type="EMBL" id="KAL3782421.1"/>
    </source>
</evidence>